<dbReference type="PANTHER" id="PTHR30329">
    <property type="entry name" value="STATOR ELEMENT OF FLAGELLAR MOTOR COMPLEX"/>
    <property type="match status" value="1"/>
</dbReference>
<protein>
    <recommendedName>
        <fullName evidence="6">OmpA-like domain-containing protein</fullName>
    </recommendedName>
</protein>
<evidence type="ECO:0000259" key="6">
    <source>
        <dbReference type="PROSITE" id="PS51123"/>
    </source>
</evidence>
<evidence type="ECO:0000256" key="5">
    <source>
        <dbReference type="SAM" id="SignalP"/>
    </source>
</evidence>
<evidence type="ECO:0000313" key="7">
    <source>
        <dbReference type="EMBL" id="GAA0871398.1"/>
    </source>
</evidence>
<dbReference type="InterPro" id="IPR006665">
    <property type="entry name" value="OmpA-like"/>
</dbReference>
<keyword evidence="2 4" id="KW-0472">Membrane</keyword>
<evidence type="ECO:0000256" key="4">
    <source>
        <dbReference type="PROSITE-ProRule" id="PRU00473"/>
    </source>
</evidence>
<proteinExistence type="predicted"/>
<dbReference type="EMBL" id="BAAAFG010000002">
    <property type="protein sequence ID" value="GAA0871398.1"/>
    <property type="molecule type" value="Genomic_DNA"/>
</dbReference>
<dbReference type="Proteomes" id="UP001500507">
    <property type="component" value="Unassembled WGS sequence"/>
</dbReference>
<dbReference type="Gene3D" id="3.30.1330.60">
    <property type="entry name" value="OmpA-like domain"/>
    <property type="match status" value="1"/>
</dbReference>
<organism evidence="7 8">
    <name type="scientific">Gangjinia marincola</name>
    <dbReference type="NCBI Taxonomy" id="578463"/>
    <lineage>
        <taxon>Bacteria</taxon>
        <taxon>Pseudomonadati</taxon>
        <taxon>Bacteroidota</taxon>
        <taxon>Flavobacteriia</taxon>
        <taxon>Flavobacteriales</taxon>
        <taxon>Flavobacteriaceae</taxon>
        <taxon>Gangjinia</taxon>
    </lineage>
</organism>
<reference evidence="8" key="1">
    <citation type="journal article" date="2019" name="Int. J. Syst. Evol. Microbiol.">
        <title>The Global Catalogue of Microorganisms (GCM) 10K type strain sequencing project: providing services to taxonomists for standard genome sequencing and annotation.</title>
        <authorList>
            <consortium name="The Broad Institute Genomics Platform"/>
            <consortium name="The Broad Institute Genome Sequencing Center for Infectious Disease"/>
            <person name="Wu L."/>
            <person name="Ma J."/>
        </authorList>
    </citation>
    <scope>NUCLEOTIDE SEQUENCE [LARGE SCALE GENOMIC DNA]</scope>
    <source>
        <strain evidence="8">JCM 16082</strain>
    </source>
</reference>
<dbReference type="InterPro" id="IPR050330">
    <property type="entry name" value="Bact_OuterMem_StrucFunc"/>
</dbReference>
<keyword evidence="5" id="KW-0732">Signal</keyword>
<sequence length="674" mass="75193">MVYPNVLIVKKSLFFLLFTGIIANAQSKTYDDIQWACKVISSSQAYTREAKTPLKATGTPDVMMSKAGLSDQSFHLGFKEGFTQEVPFSRVKVGFCSPQKINKIFIAESHAPGSITKVTVYDEADKAYEVYAEKAKKVNQPRRLLQIDLPFTNYNVSAVSIEANTGFDTAINTIDGIGIIESVNDIELPVYLQNLGSQINDGVDDLAPHISADGKTIYFVRDSHPQNVGIRKNKDDQDIWVSTQNSTGEWQQAQNMGEPINNEVYNFPVSISPDEQTIYLYGHYDKYGRPSGAGISYSTKTASGWSVPKNIEIKKYYTKVRQVSMFMSQNKKYLLMAINPKSGKHLDLYVSFQEKEDKYGRPIYMGNTINTDANEVTPFLASDNKTLYFSSNGHGGRGSNDIFVTKRLDDTWTNWSTPVNLGAPINTPGYDADFSLSAKGDYGYLVTTTDTYGKADIAQIKLTSEVKPNPVVLVTGRVLNQKTNEPIGAEVVYELLKNGQVEGVAASDPKNGVYKVILPYGENYGYRANVSGFYPISKNLDLTQVSDYKEVVNDLYLAPIEKGETFRMNNIFFETAKYELLSESYPELDRLVTFLTKQKEVSIEISGHTDDVGNGEYNLELSQNRAQAVVNYLVEKGIDTSRIIARGYGEAKPVTTNDTEEGKQENRRVEFTIL</sequence>
<comment type="subcellular location">
    <subcellularLocation>
        <location evidence="1">Cell outer membrane</location>
    </subcellularLocation>
</comment>
<feature type="chain" id="PRO_5045791030" description="OmpA-like domain-containing protein" evidence="5">
    <location>
        <begin position="26"/>
        <end position="674"/>
    </location>
</feature>
<evidence type="ECO:0000313" key="8">
    <source>
        <dbReference type="Proteomes" id="UP001500507"/>
    </source>
</evidence>
<evidence type="ECO:0000256" key="1">
    <source>
        <dbReference type="ARBA" id="ARBA00004442"/>
    </source>
</evidence>
<feature type="signal peptide" evidence="5">
    <location>
        <begin position="1"/>
        <end position="25"/>
    </location>
</feature>
<dbReference type="InterPro" id="IPR006690">
    <property type="entry name" value="OMPA-like_CS"/>
</dbReference>
<gene>
    <name evidence="7" type="ORF">GCM10009117_05440</name>
</gene>
<dbReference type="Pfam" id="PF07676">
    <property type="entry name" value="PD40"/>
    <property type="match status" value="2"/>
</dbReference>
<feature type="domain" description="OmpA-like" evidence="6">
    <location>
        <begin position="562"/>
        <end position="674"/>
    </location>
</feature>
<dbReference type="SUPFAM" id="SSF103088">
    <property type="entry name" value="OmpA-like"/>
    <property type="match status" value="1"/>
</dbReference>
<dbReference type="SUPFAM" id="SSF82171">
    <property type="entry name" value="DPP6 N-terminal domain-like"/>
    <property type="match status" value="1"/>
</dbReference>
<evidence type="ECO:0000256" key="2">
    <source>
        <dbReference type="ARBA" id="ARBA00023136"/>
    </source>
</evidence>
<comment type="caution">
    <text evidence="7">The sequence shown here is derived from an EMBL/GenBank/DDBJ whole genome shotgun (WGS) entry which is preliminary data.</text>
</comment>
<keyword evidence="3" id="KW-0998">Cell outer membrane</keyword>
<dbReference type="Pfam" id="PF00691">
    <property type="entry name" value="OmpA"/>
    <property type="match status" value="1"/>
</dbReference>
<dbReference type="InterPro" id="IPR011659">
    <property type="entry name" value="WD40"/>
</dbReference>
<dbReference type="PROSITE" id="PS51123">
    <property type="entry name" value="OMPA_2"/>
    <property type="match status" value="1"/>
</dbReference>
<name>A0ABP3XSQ6_9FLAO</name>
<dbReference type="InterPro" id="IPR006664">
    <property type="entry name" value="OMP_bac"/>
</dbReference>
<dbReference type="InterPro" id="IPR036737">
    <property type="entry name" value="OmpA-like_sf"/>
</dbReference>
<dbReference type="PANTHER" id="PTHR30329:SF21">
    <property type="entry name" value="LIPOPROTEIN YIAD-RELATED"/>
    <property type="match status" value="1"/>
</dbReference>
<dbReference type="PROSITE" id="PS01068">
    <property type="entry name" value="OMPA_1"/>
    <property type="match status" value="1"/>
</dbReference>
<keyword evidence="8" id="KW-1185">Reference proteome</keyword>
<accession>A0ABP3XSQ6</accession>
<dbReference type="CDD" id="cd07185">
    <property type="entry name" value="OmpA_C-like"/>
    <property type="match status" value="1"/>
</dbReference>
<dbReference type="PRINTS" id="PR01021">
    <property type="entry name" value="OMPADOMAIN"/>
</dbReference>
<evidence type="ECO:0000256" key="3">
    <source>
        <dbReference type="ARBA" id="ARBA00023237"/>
    </source>
</evidence>